<proteinExistence type="predicted"/>
<reference evidence="1 2" key="1">
    <citation type="submission" date="2016-04" db="EMBL/GenBank/DDBJ databases">
        <authorList>
            <consortium name="Pathogen Informatics"/>
        </authorList>
    </citation>
    <scope>NUCLEOTIDE SEQUENCE [LARGE SCALE GENOMIC DNA]</scope>
    <source>
        <strain evidence="1 2">H044680328</strain>
    </source>
</reference>
<sequence>MSGMPQSQHAPPSQEDRLLSHRCGRGRGLAARFGVAVALLRVVRAISGSESYAYLYRIGGGLLFRETQPVMTL</sequence>
<name>A0A157SPE6_9BORD</name>
<dbReference type="Proteomes" id="UP000076825">
    <property type="component" value="Chromosome 1"/>
</dbReference>
<accession>A0A157SPE6</accession>
<evidence type="ECO:0000313" key="1">
    <source>
        <dbReference type="EMBL" id="SAI71746.1"/>
    </source>
</evidence>
<dbReference type="EMBL" id="LT546645">
    <property type="protein sequence ID" value="SAI71746.1"/>
    <property type="molecule type" value="Genomic_DNA"/>
</dbReference>
<dbReference type="AlphaFoldDB" id="A0A157SPE6"/>
<keyword evidence="2" id="KW-1185">Reference proteome</keyword>
<gene>
    <name evidence="1" type="ORF">SAMEA3906487_02898</name>
</gene>
<dbReference type="KEGG" id="btrm:SAMEA390648702898"/>
<dbReference type="PATRIC" id="fig|123899.6.peg.2887"/>
<protein>
    <submittedName>
        <fullName evidence="1">Uncharacterized protein</fullName>
    </submittedName>
</protein>
<organism evidence="1 2">
    <name type="scientific">Bordetella trematum</name>
    <dbReference type="NCBI Taxonomy" id="123899"/>
    <lineage>
        <taxon>Bacteria</taxon>
        <taxon>Pseudomonadati</taxon>
        <taxon>Pseudomonadota</taxon>
        <taxon>Betaproteobacteria</taxon>
        <taxon>Burkholderiales</taxon>
        <taxon>Alcaligenaceae</taxon>
        <taxon>Bordetella</taxon>
    </lineage>
</organism>
<dbReference type="STRING" id="123899.SAMEA3906487_02898"/>
<evidence type="ECO:0000313" key="2">
    <source>
        <dbReference type="Proteomes" id="UP000076825"/>
    </source>
</evidence>